<dbReference type="PANTHER" id="PTHR43133:SF53">
    <property type="entry name" value="ECF RNA POLYMERASE SIGMA-E FACTOR"/>
    <property type="match status" value="1"/>
</dbReference>
<keyword evidence="4" id="KW-0804">Transcription</keyword>
<keyword evidence="2" id="KW-0805">Transcription regulation</keyword>
<dbReference type="Pfam" id="PF08281">
    <property type="entry name" value="Sigma70_r4_2"/>
    <property type="match status" value="1"/>
</dbReference>
<dbReference type="PANTHER" id="PTHR43133">
    <property type="entry name" value="RNA POLYMERASE ECF-TYPE SIGMA FACTO"/>
    <property type="match status" value="1"/>
</dbReference>
<dbReference type="SUPFAM" id="SSF88659">
    <property type="entry name" value="Sigma3 and sigma4 domains of RNA polymerase sigma factors"/>
    <property type="match status" value="1"/>
</dbReference>
<evidence type="ECO:0000256" key="4">
    <source>
        <dbReference type="ARBA" id="ARBA00023163"/>
    </source>
</evidence>
<gene>
    <name evidence="7" type="ORF">ACFOWZ_16310</name>
</gene>
<proteinExistence type="inferred from homology"/>
<dbReference type="InterPro" id="IPR036388">
    <property type="entry name" value="WH-like_DNA-bd_sf"/>
</dbReference>
<comment type="similarity">
    <text evidence="1">Belongs to the sigma-70 factor family. ECF subfamily.</text>
</comment>
<feature type="domain" description="RNA polymerase sigma-70 region 2" evidence="5">
    <location>
        <begin position="30"/>
        <end position="90"/>
    </location>
</feature>
<keyword evidence="3" id="KW-0731">Sigma factor</keyword>
<protein>
    <submittedName>
        <fullName evidence="7">RNA polymerase sigma factor</fullName>
    </submittedName>
</protein>
<dbReference type="Gene3D" id="1.10.10.10">
    <property type="entry name" value="Winged helix-like DNA-binding domain superfamily/Winged helix DNA-binding domain"/>
    <property type="match status" value="1"/>
</dbReference>
<dbReference type="EMBL" id="JBHRZI010000014">
    <property type="protein sequence ID" value="MFC3893041.1"/>
    <property type="molecule type" value="Genomic_DNA"/>
</dbReference>
<dbReference type="InterPro" id="IPR039425">
    <property type="entry name" value="RNA_pol_sigma-70-like"/>
</dbReference>
<sequence length="200" mass="22174">MLPADDVLVAGLRSGDEATFARLLDSWSASMLRLARSFVSTDASAEEVVQDTWLAVIRGVDGFQGASSLRTWVYRILVNTAKKRGVKEKRTVPWTSLEPDGGPTVDPDRFRGPGDAYPGHWREFPEPWVLGDEFRHVVGRALDQLPERQRVVVTLRDVEGHSSEEVCAMLEISAANQRVLLHRGRAAVRAHVEKYLGGAT</sequence>
<dbReference type="InterPro" id="IPR013249">
    <property type="entry name" value="RNA_pol_sigma70_r4_t2"/>
</dbReference>
<keyword evidence="8" id="KW-1185">Reference proteome</keyword>
<dbReference type="Gene3D" id="1.10.1740.10">
    <property type="match status" value="1"/>
</dbReference>
<evidence type="ECO:0000313" key="7">
    <source>
        <dbReference type="EMBL" id="MFC3893041.1"/>
    </source>
</evidence>
<evidence type="ECO:0000259" key="6">
    <source>
        <dbReference type="Pfam" id="PF08281"/>
    </source>
</evidence>
<dbReference type="Proteomes" id="UP001595690">
    <property type="component" value="Unassembled WGS sequence"/>
</dbReference>
<dbReference type="SUPFAM" id="SSF88946">
    <property type="entry name" value="Sigma2 domain of RNA polymerase sigma factors"/>
    <property type="match status" value="1"/>
</dbReference>
<dbReference type="NCBIfam" id="TIGR02937">
    <property type="entry name" value="sigma70-ECF"/>
    <property type="match status" value="1"/>
</dbReference>
<comment type="caution">
    <text evidence="7">The sequence shown here is derived from an EMBL/GenBank/DDBJ whole genome shotgun (WGS) entry which is preliminary data.</text>
</comment>
<dbReference type="InterPro" id="IPR007627">
    <property type="entry name" value="RNA_pol_sigma70_r2"/>
</dbReference>
<name>A0ABV8BUU9_9PSEU</name>
<evidence type="ECO:0000256" key="1">
    <source>
        <dbReference type="ARBA" id="ARBA00010641"/>
    </source>
</evidence>
<dbReference type="InterPro" id="IPR014284">
    <property type="entry name" value="RNA_pol_sigma-70_dom"/>
</dbReference>
<dbReference type="RefSeq" id="WP_382373248.1">
    <property type="nucleotide sequence ID" value="NZ_JBHRZI010000014.1"/>
</dbReference>
<accession>A0ABV8BUU9</accession>
<dbReference type="CDD" id="cd06171">
    <property type="entry name" value="Sigma70_r4"/>
    <property type="match status" value="1"/>
</dbReference>
<organism evidence="7 8">
    <name type="scientific">Lentzea rhizosphaerae</name>
    <dbReference type="NCBI Taxonomy" id="2041025"/>
    <lineage>
        <taxon>Bacteria</taxon>
        <taxon>Bacillati</taxon>
        <taxon>Actinomycetota</taxon>
        <taxon>Actinomycetes</taxon>
        <taxon>Pseudonocardiales</taxon>
        <taxon>Pseudonocardiaceae</taxon>
        <taxon>Lentzea</taxon>
    </lineage>
</organism>
<evidence type="ECO:0000256" key="3">
    <source>
        <dbReference type="ARBA" id="ARBA00023082"/>
    </source>
</evidence>
<dbReference type="Pfam" id="PF04542">
    <property type="entry name" value="Sigma70_r2"/>
    <property type="match status" value="1"/>
</dbReference>
<evidence type="ECO:0000313" key="8">
    <source>
        <dbReference type="Proteomes" id="UP001595690"/>
    </source>
</evidence>
<dbReference type="InterPro" id="IPR013324">
    <property type="entry name" value="RNA_pol_sigma_r3/r4-like"/>
</dbReference>
<evidence type="ECO:0000256" key="2">
    <source>
        <dbReference type="ARBA" id="ARBA00023015"/>
    </source>
</evidence>
<feature type="domain" description="RNA polymerase sigma factor 70 region 4 type 2" evidence="6">
    <location>
        <begin position="138"/>
        <end position="187"/>
    </location>
</feature>
<dbReference type="InterPro" id="IPR013325">
    <property type="entry name" value="RNA_pol_sigma_r2"/>
</dbReference>
<evidence type="ECO:0000259" key="5">
    <source>
        <dbReference type="Pfam" id="PF04542"/>
    </source>
</evidence>
<reference evidence="8" key="1">
    <citation type="journal article" date="2019" name="Int. J. Syst. Evol. Microbiol.">
        <title>The Global Catalogue of Microorganisms (GCM) 10K type strain sequencing project: providing services to taxonomists for standard genome sequencing and annotation.</title>
        <authorList>
            <consortium name="The Broad Institute Genomics Platform"/>
            <consortium name="The Broad Institute Genome Sequencing Center for Infectious Disease"/>
            <person name="Wu L."/>
            <person name="Ma J."/>
        </authorList>
    </citation>
    <scope>NUCLEOTIDE SEQUENCE [LARGE SCALE GENOMIC DNA]</scope>
    <source>
        <strain evidence="8">CGMCC 4.7405</strain>
    </source>
</reference>